<dbReference type="FunFam" id="1.10.630.10:FF:000018">
    <property type="entry name" value="Cytochrome P450 monooxygenase"/>
    <property type="match status" value="1"/>
</dbReference>
<dbReference type="InterPro" id="IPR002397">
    <property type="entry name" value="Cyt_P450_B"/>
</dbReference>
<evidence type="ECO:0000256" key="8">
    <source>
        <dbReference type="SAM" id="MobiDB-lite"/>
    </source>
</evidence>
<dbReference type="Proteomes" id="UP000321306">
    <property type="component" value="Unassembled WGS sequence"/>
</dbReference>
<dbReference type="PANTHER" id="PTHR46696">
    <property type="entry name" value="P450, PUTATIVE (EUROFUNG)-RELATED"/>
    <property type="match status" value="1"/>
</dbReference>
<evidence type="ECO:0000256" key="3">
    <source>
        <dbReference type="ARBA" id="ARBA00022723"/>
    </source>
</evidence>
<keyword evidence="6 7" id="KW-0503">Monooxygenase</keyword>
<dbReference type="CDD" id="cd11030">
    <property type="entry name" value="CYP105-like"/>
    <property type="match status" value="1"/>
</dbReference>
<evidence type="ECO:0000256" key="4">
    <source>
        <dbReference type="ARBA" id="ARBA00023002"/>
    </source>
</evidence>
<dbReference type="InterPro" id="IPR017972">
    <property type="entry name" value="Cyt_P450_CS"/>
</dbReference>
<dbReference type="RefSeq" id="WP_146884688.1">
    <property type="nucleotide sequence ID" value="NZ_BJXB01000010.1"/>
</dbReference>
<dbReference type="Gene3D" id="1.10.630.10">
    <property type="entry name" value="Cytochrome P450"/>
    <property type="match status" value="1"/>
</dbReference>
<dbReference type="GO" id="GO:0016705">
    <property type="term" value="F:oxidoreductase activity, acting on paired donors, with incorporation or reduction of molecular oxygen"/>
    <property type="evidence" value="ECO:0007669"/>
    <property type="project" value="InterPro"/>
</dbReference>
<dbReference type="InterPro" id="IPR001128">
    <property type="entry name" value="Cyt_P450"/>
</dbReference>
<organism evidence="9 10">
    <name type="scientific">Deinococcus cellulosilyticus (strain DSM 18568 / NBRC 106333 / KACC 11606 / 5516J-15)</name>
    <dbReference type="NCBI Taxonomy" id="1223518"/>
    <lineage>
        <taxon>Bacteria</taxon>
        <taxon>Thermotogati</taxon>
        <taxon>Deinococcota</taxon>
        <taxon>Deinococci</taxon>
        <taxon>Deinococcales</taxon>
        <taxon>Deinococcaceae</taxon>
        <taxon>Deinococcus</taxon>
    </lineage>
</organism>
<keyword evidence="4 7" id="KW-0560">Oxidoreductase</keyword>
<keyword evidence="5 7" id="KW-0408">Iron</keyword>
<keyword evidence="10" id="KW-1185">Reference proteome</keyword>
<protein>
    <submittedName>
        <fullName evidence="9">Cytochrome P450</fullName>
    </submittedName>
</protein>
<dbReference type="AlphaFoldDB" id="A0A511N342"/>
<feature type="region of interest" description="Disordered" evidence="8">
    <location>
        <begin position="408"/>
        <end position="427"/>
    </location>
</feature>
<keyword evidence="2 7" id="KW-0349">Heme</keyword>
<dbReference type="SUPFAM" id="SSF48264">
    <property type="entry name" value="Cytochrome P450"/>
    <property type="match status" value="1"/>
</dbReference>
<evidence type="ECO:0000313" key="9">
    <source>
        <dbReference type="EMBL" id="GEM46878.1"/>
    </source>
</evidence>
<dbReference type="PANTHER" id="PTHR46696:SF6">
    <property type="entry name" value="P450, PUTATIVE (EUROFUNG)-RELATED"/>
    <property type="match status" value="1"/>
</dbReference>
<accession>A0A511N342</accession>
<dbReference type="PRINTS" id="PR00359">
    <property type="entry name" value="BP450"/>
</dbReference>
<proteinExistence type="inferred from homology"/>
<evidence type="ECO:0000256" key="7">
    <source>
        <dbReference type="RuleBase" id="RU000461"/>
    </source>
</evidence>
<evidence type="ECO:0000256" key="5">
    <source>
        <dbReference type="ARBA" id="ARBA00023004"/>
    </source>
</evidence>
<dbReference type="GO" id="GO:0004497">
    <property type="term" value="F:monooxygenase activity"/>
    <property type="evidence" value="ECO:0007669"/>
    <property type="project" value="UniProtKB-KW"/>
</dbReference>
<dbReference type="PROSITE" id="PS00086">
    <property type="entry name" value="CYTOCHROME_P450"/>
    <property type="match status" value="1"/>
</dbReference>
<dbReference type="EMBL" id="BJXB01000010">
    <property type="protein sequence ID" value="GEM46878.1"/>
    <property type="molecule type" value="Genomic_DNA"/>
</dbReference>
<dbReference type="InterPro" id="IPR036396">
    <property type="entry name" value="Cyt_P450_sf"/>
</dbReference>
<evidence type="ECO:0000256" key="6">
    <source>
        <dbReference type="ARBA" id="ARBA00023033"/>
    </source>
</evidence>
<reference evidence="9 10" key="1">
    <citation type="submission" date="2019-07" db="EMBL/GenBank/DDBJ databases">
        <title>Whole genome shotgun sequence of Deinococcus cellulosilyticus NBRC 106333.</title>
        <authorList>
            <person name="Hosoyama A."/>
            <person name="Uohara A."/>
            <person name="Ohji S."/>
            <person name="Ichikawa N."/>
        </authorList>
    </citation>
    <scope>NUCLEOTIDE SEQUENCE [LARGE SCALE GENOMIC DNA]</scope>
    <source>
        <strain evidence="9 10">NBRC 106333</strain>
    </source>
</reference>
<dbReference type="GO" id="GO:0020037">
    <property type="term" value="F:heme binding"/>
    <property type="evidence" value="ECO:0007669"/>
    <property type="project" value="InterPro"/>
</dbReference>
<dbReference type="Pfam" id="PF00067">
    <property type="entry name" value="p450"/>
    <property type="match status" value="1"/>
</dbReference>
<evidence type="ECO:0000256" key="1">
    <source>
        <dbReference type="ARBA" id="ARBA00010617"/>
    </source>
</evidence>
<name>A0A511N342_DEIC1</name>
<gene>
    <name evidence="9" type="ORF">DC3_25130</name>
</gene>
<keyword evidence="3 7" id="KW-0479">Metal-binding</keyword>
<comment type="similarity">
    <text evidence="1 7">Belongs to the cytochrome P450 family.</text>
</comment>
<dbReference type="OrthoDB" id="54272at2"/>
<comment type="caution">
    <text evidence="9">The sequence shown here is derived from an EMBL/GenBank/DDBJ whole genome shotgun (WGS) entry which is preliminary data.</text>
</comment>
<dbReference type="GO" id="GO:0005506">
    <property type="term" value="F:iron ion binding"/>
    <property type="evidence" value="ECO:0007669"/>
    <property type="project" value="InterPro"/>
</dbReference>
<evidence type="ECO:0000256" key="2">
    <source>
        <dbReference type="ARBA" id="ARBA00022617"/>
    </source>
</evidence>
<evidence type="ECO:0000313" key="10">
    <source>
        <dbReference type="Proteomes" id="UP000321306"/>
    </source>
</evidence>
<sequence>MKNTPEMPSVRPCPFDPPAEYRNIRAEAPVAQFRTPRGNLAWLITRFDDIKQVLTDPRFSSDPTRPGFPSYLTGDILPPPGYFLLMDSPDHHRLRSVIVQELKGARLEELRPKMQAIVDAQVERMLQMTPPVDLIQVFALPVASLIICDLLGVPYQDHSFVQDRTDTILDRSRTPKEQEAAAIELMMYFDRIVTEKEQHPENDLIGRLIQDPARSSKINHAELVGLAALILLSAYDTMVQVIGLGTLTLLNHPEQVQDILSSPVLIDKLTDELVRYLTVNHAGLPRVATEDVVVGGQTIRAGEGVVVMLNSGNRDEEAFTLPDEFNVHRSTRDHVGFGHGLHKCIGAHYARMELGIVFSSLFRQVHGLQVTVPTHELEFRDEMVLYGVKQLPVSWDLRAKPVQIQENTEGAAPEAKGCPMHAGGQHV</sequence>